<accession>A0A1G6TU37</accession>
<reference evidence="4" key="1">
    <citation type="submission" date="2016-10" db="EMBL/GenBank/DDBJ databases">
        <authorList>
            <person name="Varghese N."/>
            <person name="Submissions S."/>
        </authorList>
    </citation>
    <scope>NUCLEOTIDE SEQUENCE [LARGE SCALE GENOMIC DNA]</scope>
    <source>
        <strain evidence="4">DSM 25811 / CCM 8410 / LMG 26954 / E90</strain>
    </source>
</reference>
<dbReference type="SUPFAM" id="SSF56925">
    <property type="entry name" value="OMPA-like"/>
    <property type="match status" value="1"/>
</dbReference>
<dbReference type="Pfam" id="PF13568">
    <property type="entry name" value="OMP_b-brl_2"/>
    <property type="match status" value="1"/>
</dbReference>
<proteinExistence type="predicted"/>
<keyword evidence="1" id="KW-0732">Signal</keyword>
<dbReference type="Proteomes" id="UP000198757">
    <property type="component" value="Unassembled WGS sequence"/>
</dbReference>
<feature type="signal peptide" evidence="1">
    <location>
        <begin position="1"/>
        <end position="21"/>
    </location>
</feature>
<gene>
    <name evidence="3" type="ORF">SAMN04487894_10835</name>
</gene>
<feature type="domain" description="Outer membrane protein beta-barrel" evidence="2">
    <location>
        <begin position="25"/>
        <end position="173"/>
    </location>
</feature>
<dbReference type="AlphaFoldDB" id="A0A1G6TU37"/>
<evidence type="ECO:0000256" key="1">
    <source>
        <dbReference type="SAM" id="SignalP"/>
    </source>
</evidence>
<name>A0A1G6TU37_NIADE</name>
<dbReference type="STRING" id="1285928.SAMN04487894_10835"/>
<dbReference type="InterPro" id="IPR025665">
    <property type="entry name" value="Beta-barrel_OMP_2"/>
</dbReference>
<dbReference type="EMBL" id="FMZO01000008">
    <property type="protein sequence ID" value="SDD32600.1"/>
    <property type="molecule type" value="Genomic_DNA"/>
</dbReference>
<feature type="chain" id="PRO_5011579999" evidence="1">
    <location>
        <begin position="22"/>
        <end position="193"/>
    </location>
</feature>
<evidence type="ECO:0000313" key="4">
    <source>
        <dbReference type="Proteomes" id="UP000198757"/>
    </source>
</evidence>
<organism evidence="3 4">
    <name type="scientific">Niabella drilacis (strain DSM 25811 / CCM 8410 / CCUG 62505 / LMG 26954 / E90)</name>
    <dbReference type="NCBI Taxonomy" id="1285928"/>
    <lineage>
        <taxon>Bacteria</taxon>
        <taxon>Pseudomonadati</taxon>
        <taxon>Bacteroidota</taxon>
        <taxon>Chitinophagia</taxon>
        <taxon>Chitinophagales</taxon>
        <taxon>Chitinophagaceae</taxon>
        <taxon>Niabella</taxon>
    </lineage>
</organism>
<sequence>MMKKTLLGLGIVLGTMASAQSATGPRFGIKAGGNLSTLTHEEARSKAGFHAGVFMNASVARNFNIQPEVVYSAQGATTDDKNNVKNNRYNLNYINVPIMLQYYAIPAFYLEAGPEFGFLVSARNRYEFEGETITEDQKQYTRSFNAGIGLGGGYRFTPGFSAYARFNAGLASMSKNNNGMKQNNFSLGVSYMF</sequence>
<keyword evidence="4" id="KW-1185">Reference proteome</keyword>
<protein>
    <submittedName>
        <fullName evidence="3">Outer membrane protein beta-barrel domain-containing protein</fullName>
    </submittedName>
</protein>
<evidence type="ECO:0000259" key="2">
    <source>
        <dbReference type="Pfam" id="PF13568"/>
    </source>
</evidence>
<evidence type="ECO:0000313" key="3">
    <source>
        <dbReference type="EMBL" id="SDD32600.1"/>
    </source>
</evidence>
<dbReference type="InterPro" id="IPR011250">
    <property type="entry name" value="OMP/PagP_B-barrel"/>
</dbReference>